<dbReference type="Proteomes" id="UP000632154">
    <property type="component" value="Unassembled WGS sequence"/>
</dbReference>
<gene>
    <name evidence="1" type="ORF">GCM10017783_25390</name>
</gene>
<organism evidence="1 2">
    <name type="scientific">Deinococcus piscis</name>
    <dbReference type="NCBI Taxonomy" id="394230"/>
    <lineage>
        <taxon>Bacteria</taxon>
        <taxon>Thermotogati</taxon>
        <taxon>Deinococcota</taxon>
        <taxon>Deinococci</taxon>
        <taxon>Deinococcales</taxon>
        <taxon>Deinococcaceae</taxon>
        <taxon>Deinococcus</taxon>
    </lineage>
</organism>
<evidence type="ECO:0000313" key="1">
    <source>
        <dbReference type="EMBL" id="GHG12135.1"/>
    </source>
</evidence>
<keyword evidence="2" id="KW-1185">Reference proteome</keyword>
<protein>
    <submittedName>
        <fullName evidence="1">Uncharacterized protein</fullName>
    </submittedName>
</protein>
<evidence type="ECO:0000313" key="2">
    <source>
        <dbReference type="Proteomes" id="UP000632154"/>
    </source>
</evidence>
<dbReference type="EMBL" id="BNAL01000058">
    <property type="protein sequence ID" value="GHG12135.1"/>
    <property type="molecule type" value="Genomic_DNA"/>
</dbReference>
<comment type="caution">
    <text evidence="1">The sequence shown here is derived from an EMBL/GenBank/DDBJ whole genome shotgun (WGS) entry which is preliminary data.</text>
</comment>
<proteinExistence type="predicted"/>
<name>A0ABQ3KEF0_9DEIO</name>
<accession>A0ABQ3KEF0</accession>
<reference evidence="2" key="1">
    <citation type="journal article" date="2019" name="Int. J. Syst. Evol. Microbiol.">
        <title>The Global Catalogue of Microorganisms (GCM) 10K type strain sequencing project: providing services to taxonomists for standard genome sequencing and annotation.</title>
        <authorList>
            <consortium name="The Broad Institute Genomics Platform"/>
            <consortium name="The Broad Institute Genome Sequencing Center for Infectious Disease"/>
            <person name="Wu L."/>
            <person name="Ma J."/>
        </authorList>
    </citation>
    <scope>NUCLEOTIDE SEQUENCE [LARGE SCALE GENOMIC DNA]</scope>
    <source>
        <strain evidence="2">CGMCC 1.18439</strain>
    </source>
</reference>
<sequence>MGLATHRAKALCGPGPGQEVEAPVVYVTCPKARPATAFPLPGDAQPKATTLPWPLGFRRRNLVLPLGWDAEAFASAA</sequence>